<feature type="region of interest" description="Disordered" evidence="1">
    <location>
        <begin position="345"/>
        <end position="383"/>
    </location>
</feature>
<comment type="caution">
    <text evidence="2">The sequence shown here is derived from an EMBL/GenBank/DDBJ whole genome shotgun (WGS) entry which is preliminary data.</text>
</comment>
<dbReference type="EMBL" id="JADGJQ010000013">
    <property type="protein sequence ID" value="KAJ3181172.1"/>
    <property type="molecule type" value="Genomic_DNA"/>
</dbReference>
<proteinExistence type="predicted"/>
<feature type="region of interest" description="Disordered" evidence="1">
    <location>
        <begin position="180"/>
        <end position="296"/>
    </location>
</feature>
<feature type="compositionally biased region" description="Basic and acidic residues" evidence="1">
    <location>
        <begin position="352"/>
        <end position="365"/>
    </location>
</feature>
<evidence type="ECO:0000313" key="3">
    <source>
        <dbReference type="Proteomes" id="UP001212152"/>
    </source>
</evidence>
<evidence type="ECO:0000256" key="1">
    <source>
        <dbReference type="SAM" id="MobiDB-lite"/>
    </source>
</evidence>
<accession>A0AAD5TPV4</accession>
<dbReference type="Proteomes" id="UP001212152">
    <property type="component" value="Unassembled WGS sequence"/>
</dbReference>
<dbReference type="AlphaFoldDB" id="A0AAD5TPV4"/>
<organism evidence="2 3">
    <name type="scientific">Geranomyces variabilis</name>
    <dbReference type="NCBI Taxonomy" id="109894"/>
    <lineage>
        <taxon>Eukaryota</taxon>
        <taxon>Fungi</taxon>
        <taxon>Fungi incertae sedis</taxon>
        <taxon>Chytridiomycota</taxon>
        <taxon>Chytridiomycota incertae sedis</taxon>
        <taxon>Chytridiomycetes</taxon>
        <taxon>Spizellomycetales</taxon>
        <taxon>Powellomycetaceae</taxon>
        <taxon>Geranomyces</taxon>
    </lineage>
</organism>
<feature type="compositionally biased region" description="Low complexity" evidence="1">
    <location>
        <begin position="185"/>
        <end position="212"/>
    </location>
</feature>
<reference evidence="2" key="1">
    <citation type="submission" date="2020-05" db="EMBL/GenBank/DDBJ databases">
        <title>Phylogenomic resolution of chytrid fungi.</title>
        <authorList>
            <person name="Stajich J.E."/>
            <person name="Amses K."/>
            <person name="Simmons R."/>
            <person name="Seto K."/>
            <person name="Myers J."/>
            <person name="Bonds A."/>
            <person name="Quandt C.A."/>
            <person name="Barry K."/>
            <person name="Liu P."/>
            <person name="Grigoriev I."/>
            <person name="Longcore J.E."/>
            <person name="James T.Y."/>
        </authorList>
    </citation>
    <scope>NUCLEOTIDE SEQUENCE</scope>
    <source>
        <strain evidence="2">JEL0379</strain>
    </source>
</reference>
<keyword evidence="3" id="KW-1185">Reference proteome</keyword>
<gene>
    <name evidence="2" type="ORF">HDU87_001301</name>
</gene>
<evidence type="ECO:0000313" key="2">
    <source>
        <dbReference type="EMBL" id="KAJ3181172.1"/>
    </source>
</evidence>
<feature type="region of interest" description="Disordered" evidence="1">
    <location>
        <begin position="60"/>
        <end position="168"/>
    </location>
</feature>
<feature type="compositionally biased region" description="Basic and acidic residues" evidence="1">
    <location>
        <begin position="372"/>
        <end position="383"/>
    </location>
</feature>
<protein>
    <submittedName>
        <fullName evidence="2">Uncharacterized protein</fullName>
    </submittedName>
</protein>
<feature type="compositionally biased region" description="Low complexity" evidence="1">
    <location>
        <begin position="15"/>
        <end position="31"/>
    </location>
</feature>
<feature type="region of interest" description="Disordered" evidence="1">
    <location>
        <begin position="1"/>
        <end position="47"/>
    </location>
</feature>
<sequence>MPSKKAIKSSKLGTSASADSPPSNSSQADAAVDAGLKLGRRDGGGPRANALLARRIQFLELPAAPVQPRQAGSLRRITPGKAMSEVVSANTKKVDGATPVEHNNNTPGKGAERKASSKPAATTAAIQKSDALVPTKGGDATDPPIPATTSVPLSKKRKAELGTAPAEQELGVVISRKKVAKMAAKKPATTTTTTTTAEGQQTPAAVASSAVPLPEIPAPGPKPNSVQPKAVDSIEERPVIATPKPRAARRPQAVATTPAEKQHATNPEPVSEPAPPPAFAGQFDLERPPPTNANHIPLIPRVARANNNGPTLPVHNDPQIGVPVAQWTDDLATHATNVQRARLLHMHKPQIRRADDWDKDYDRGYEKKRKVKDGEAKPRRGRR</sequence>
<name>A0AAD5TPV4_9FUNG</name>